<organism evidence="1 2">
    <name type="scientific">Hypericibacter terrae</name>
    <dbReference type="NCBI Taxonomy" id="2602015"/>
    <lineage>
        <taxon>Bacteria</taxon>
        <taxon>Pseudomonadati</taxon>
        <taxon>Pseudomonadota</taxon>
        <taxon>Alphaproteobacteria</taxon>
        <taxon>Rhodospirillales</taxon>
        <taxon>Dongiaceae</taxon>
        <taxon>Hypericibacter</taxon>
    </lineage>
</organism>
<accession>A0A5J6MJH4</accession>
<name>A0A5J6MJH4_9PROT</name>
<protein>
    <recommendedName>
        <fullName evidence="3">Phosphonate C-P lyase system protein PhnG</fullName>
    </recommendedName>
</protein>
<dbReference type="NCBIfam" id="TIGR03293">
    <property type="entry name" value="PhnG_redo"/>
    <property type="match status" value="1"/>
</dbReference>
<dbReference type="Proteomes" id="UP000326202">
    <property type="component" value="Chromosome"/>
</dbReference>
<dbReference type="AlphaFoldDB" id="A0A5J6MJH4"/>
<dbReference type="EMBL" id="CP042906">
    <property type="protein sequence ID" value="QEX17519.1"/>
    <property type="molecule type" value="Genomic_DNA"/>
</dbReference>
<dbReference type="KEGG" id="htq:FRZ44_28190"/>
<evidence type="ECO:0008006" key="3">
    <source>
        <dbReference type="Google" id="ProtNLM"/>
    </source>
</evidence>
<sequence>MNMAAMATSDSAVTDRSRWMALLSQADPADLEEAWRDVAPPPSYRWLRPVETGLVMLRGRAGGTGQPFNLGEMTVTRAAVMLEAPRAGVGFGYVAGRAPRHAELAALFDALLQDDTIRTGPLARLLATIEQAGSQRRGHRAADVAATRVDFTTMVRGDD</sequence>
<dbReference type="Pfam" id="PF06754">
    <property type="entry name" value="PhnG"/>
    <property type="match status" value="1"/>
</dbReference>
<evidence type="ECO:0000313" key="2">
    <source>
        <dbReference type="Proteomes" id="UP000326202"/>
    </source>
</evidence>
<dbReference type="GO" id="GO:0019634">
    <property type="term" value="P:organic phosphonate metabolic process"/>
    <property type="evidence" value="ECO:0007669"/>
    <property type="project" value="InterPro"/>
</dbReference>
<reference evidence="1 2" key="1">
    <citation type="submission" date="2019-08" db="EMBL/GenBank/DDBJ databases">
        <title>Hyperibacter terrae gen. nov., sp. nov. and Hyperibacter viscosus sp. nov., two new members in the family Rhodospirillaceae isolated from the rhizosphere of Hypericum perforatum.</title>
        <authorList>
            <person name="Noviana Z."/>
        </authorList>
    </citation>
    <scope>NUCLEOTIDE SEQUENCE [LARGE SCALE GENOMIC DNA]</scope>
    <source>
        <strain evidence="1 2">R5913</strain>
    </source>
</reference>
<dbReference type="InterPro" id="IPR009609">
    <property type="entry name" value="Phosphonate_metab_PhnG"/>
</dbReference>
<evidence type="ECO:0000313" key="1">
    <source>
        <dbReference type="EMBL" id="QEX17519.1"/>
    </source>
</evidence>
<dbReference type="GO" id="GO:0015716">
    <property type="term" value="P:organic phosphonate transport"/>
    <property type="evidence" value="ECO:0007669"/>
    <property type="project" value="InterPro"/>
</dbReference>
<proteinExistence type="predicted"/>
<gene>
    <name evidence="1" type="ORF">FRZ44_28190</name>
</gene>
<keyword evidence="2" id="KW-1185">Reference proteome</keyword>